<dbReference type="EMBL" id="BAABHF010000019">
    <property type="protein sequence ID" value="GAA4493926.1"/>
    <property type="molecule type" value="Genomic_DNA"/>
</dbReference>
<evidence type="ECO:0000313" key="2">
    <source>
        <dbReference type="Proteomes" id="UP001500503"/>
    </source>
</evidence>
<accession>A0ABP8PXK2</accession>
<comment type="caution">
    <text evidence="1">The sequence shown here is derived from an EMBL/GenBank/DDBJ whole genome shotgun (WGS) entry which is preliminary data.</text>
</comment>
<proteinExistence type="predicted"/>
<name>A0ABP8PXK2_9ACTN</name>
<dbReference type="Proteomes" id="UP001500503">
    <property type="component" value="Unassembled WGS sequence"/>
</dbReference>
<dbReference type="InterPro" id="IPR046492">
    <property type="entry name" value="DUF6585"/>
</dbReference>
<dbReference type="RefSeq" id="WP_345464041.1">
    <property type="nucleotide sequence ID" value="NZ_BAABHF010000019.1"/>
</dbReference>
<dbReference type="Pfam" id="PF20226">
    <property type="entry name" value="DUF6585"/>
    <property type="match status" value="1"/>
</dbReference>
<organism evidence="1 2">
    <name type="scientific">Actinoallomurus oryzae</name>
    <dbReference type="NCBI Taxonomy" id="502180"/>
    <lineage>
        <taxon>Bacteria</taxon>
        <taxon>Bacillati</taxon>
        <taxon>Actinomycetota</taxon>
        <taxon>Actinomycetes</taxon>
        <taxon>Streptosporangiales</taxon>
        <taxon>Thermomonosporaceae</taxon>
        <taxon>Actinoallomurus</taxon>
    </lineage>
</organism>
<gene>
    <name evidence="1" type="ORF">GCM10023191_032230</name>
</gene>
<protein>
    <submittedName>
        <fullName evidence="1">Uncharacterized protein</fullName>
    </submittedName>
</protein>
<evidence type="ECO:0000313" key="1">
    <source>
        <dbReference type="EMBL" id="GAA4493926.1"/>
    </source>
</evidence>
<keyword evidence="2" id="KW-1185">Reference proteome</keyword>
<sequence length="214" mass="24363">MLLIMALESAIHQAAAEAGLGRKIETFALQGWRNRSMRKITVAHVFENGCVFSHHKKEIVHAVRWDAITRFRRRRSFLTGPIKTPYNFEFSTSDGGKFDLVGVGSPPDRPCGLERFADVVEPLITAAQLPRFRDALDRGRRVEFGWLAVEPAGIRRGRTLLSWPELDEVRLHEEKISVRQHGRRFRWAGASVPDVPNLGAFLALTRSPAEDWRR</sequence>
<reference evidence="2" key="1">
    <citation type="journal article" date="2019" name="Int. J. Syst. Evol. Microbiol.">
        <title>The Global Catalogue of Microorganisms (GCM) 10K type strain sequencing project: providing services to taxonomists for standard genome sequencing and annotation.</title>
        <authorList>
            <consortium name="The Broad Institute Genomics Platform"/>
            <consortium name="The Broad Institute Genome Sequencing Center for Infectious Disease"/>
            <person name="Wu L."/>
            <person name="Ma J."/>
        </authorList>
    </citation>
    <scope>NUCLEOTIDE SEQUENCE [LARGE SCALE GENOMIC DNA]</scope>
    <source>
        <strain evidence="2">JCM 17933</strain>
    </source>
</reference>